<proteinExistence type="predicted"/>
<dbReference type="Proteomes" id="UP000182110">
    <property type="component" value="Unassembled WGS sequence"/>
</dbReference>
<dbReference type="EMBL" id="CCXW01000001">
    <property type="protein sequence ID" value="CEG32515.1"/>
    <property type="molecule type" value="Genomic_DNA"/>
</dbReference>
<name>A0AAN2TSS4_9BACI</name>
<dbReference type="RefSeq" id="WP_048683880.1">
    <property type="nucleotide sequence ID" value="NZ_CCXW01000001.1"/>
</dbReference>
<accession>A0AAN2TSS4</accession>
<gene>
    <name evidence="1" type="ORF">BN1180_02676</name>
</gene>
<keyword evidence="2" id="KW-1185">Reference proteome</keyword>
<sequence>MGFWRQVIKPRIQVSVLAGGHVLTDGVEGNESVNRMTIMRWGQPGEVKVTTAFGQKHFKLSRIEWEHGESRNVGKSTNSSILSTALVGSVGAITDIAVRAMKKETSNAYLYLFDEEGEEYKTLIQCTKEQFTEISRIIS</sequence>
<comment type="caution">
    <text evidence="1">The sequence shown here is derived from an EMBL/GenBank/DDBJ whole genome shotgun (WGS) entry which is preliminary data.</text>
</comment>
<evidence type="ECO:0000313" key="1">
    <source>
        <dbReference type="EMBL" id="CEG32515.1"/>
    </source>
</evidence>
<protein>
    <submittedName>
        <fullName evidence="1">Uncharacterized protein</fullName>
    </submittedName>
</protein>
<reference evidence="1 2" key="1">
    <citation type="journal article" date="2014" name="Genome Announc.">
        <title>Genome Sequence of Bacillus simplex Strain P558, Isolated from a Human Fecal Sample.</title>
        <authorList>
            <person name="Croce O."/>
            <person name="Hugon P."/>
            <person name="Lagier J.C."/>
            <person name="Bibi F."/>
            <person name="Robert C."/>
            <person name="Azhar E.I."/>
            <person name="Raoult D."/>
            <person name="Fournier P.E."/>
        </authorList>
    </citation>
    <scope>NUCLEOTIDE SEQUENCE [LARGE SCALE GENOMIC DNA]</scope>
    <source>
        <strain evidence="1 2">P558</strain>
    </source>
</reference>
<dbReference type="AlphaFoldDB" id="A0AAN2TSS4"/>
<organism evidence="1 2">
    <name type="scientific">Peribacillus simplex</name>
    <dbReference type="NCBI Taxonomy" id="1478"/>
    <lineage>
        <taxon>Bacteria</taxon>
        <taxon>Bacillati</taxon>
        <taxon>Bacillota</taxon>
        <taxon>Bacilli</taxon>
        <taxon>Bacillales</taxon>
        <taxon>Bacillaceae</taxon>
        <taxon>Peribacillus</taxon>
    </lineage>
</organism>
<evidence type="ECO:0000313" key="2">
    <source>
        <dbReference type="Proteomes" id="UP000182110"/>
    </source>
</evidence>